<dbReference type="PANTHER" id="PTHR13622">
    <property type="entry name" value="THIAMIN PYROPHOSPHOKINASE"/>
    <property type="match status" value="1"/>
</dbReference>
<proteinExistence type="predicted"/>
<dbReference type="AlphaFoldDB" id="A0A839V4Y1"/>
<dbReference type="CDD" id="cd03676">
    <property type="entry name" value="NUDIX_Tnr3_like"/>
    <property type="match status" value="1"/>
</dbReference>
<feature type="domain" description="Nudix hydrolase" evidence="1">
    <location>
        <begin position="112"/>
        <end position="255"/>
    </location>
</feature>
<dbReference type="InterPro" id="IPR000086">
    <property type="entry name" value="NUDIX_hydrolase_dom"/>
</dbReference>
<gene>
    <name evidence="2" type="ORF">FHR90_002342</name>
</gene>
<dbReference type="Gene3D" id="3.90.79.10">
    <property type="entry name" value="Nucleoside Triphosphate Pyrophosphohydrolase"/>
    <property type="match status" value="1"/>
</dbReference>
<dbReference type="PROSITE" id="PS51462">
    <property type="entry name" value="NUDIX"/>
    <property type="match status" value="1"/>
</dbReference>
<dbReference type="RefSeq" id="WP_183275288.1">
    <property type="nucleotide sequence ID" value="NZ_JACHXV010000008.1"/>
</dbReference>
<dbReference type="EMBL" id="JACHXV010000008">
    <property type="protein sequence ID" value="MBB3174501.1"/>
    <property type="molecule type" value="Genomic_DNA"/>
</dbReference>
<protein>
    <submittedName>
        <fullName evidence="2">8-oxo-dGTP pyrophosphatase MutT (NUDIX family)</fullName>
    </submittedName>
</protein>
<evidence type="ECO:0000313" key="3">
    <source>
        <dbReference type="Proteomes" id="UP000557688"/>
    </source>
</evidence>
<dbReference type="Proteomes" id="UP000557688">
    <property type="component" value="Unassembled WGS sequence"/>
</dbReference>
<comment type="caution">
    <text evidence="2">The sequence shown here is derived from an EMBL/GenBank/DDBJ whole genome shotgun (WGS) entry which is preliminary data.</text>
</comment>
<evidence type="ECO:0000259" key="1">
    <source>
        <dbReference type="PROSITE" id="PS51462"/>
    </source>
</evidence>
<keyword evidence="3" id="KW-1185">Reference proteome</keyword>
<dbReference type="GO" id="GO:0044715">
    <property type="term" value="F:8-oxo-dGDP phosphatase activity"/>
    <property type="evidence" value="ECO:0007669"/>
    <property type="project" value="TreeGrafter"/>
</dbReference>
<sequence>MDMPITDRLLRHIADCNNTTLPGGRLRLGGAGVGWIDAATLSLLDPALSAARAVATADGLDIPDQDGLDLLARHLAATGAIRWRDEPFDVRETPDGPVLGTLDRGALPIFGVRGIGVHLNGLVRRADGLHLWVGRRAADKLLDPGKLDHLAAGGIPAGYDAHAALLKEAEEECGLPPAITAQAEKVADLHYVMQRPEGLRRDTLRCYDLVLDEDFRPEPVDGEVEGFMLWPLAQAIAVMRETDDFKFNVNLVLIDLGLRHGLFDAEEAASLGAALYGAPQ</sequence>
<dbReference type="SUPFAM" id="SSF55811">
    <property type="entry name" value="Nudix"/>
    <property type="match status" value="1"/>
</dbReference>
<name>A0A839V4Y1_9PROT</name>
<organism evidence="2 3">
    <name type="scientific">Endobacter medicaginis</name>
    <dbReference type="NCBI Taxonomy" id="1181271"/>
    <lineage>
        <taxon>Bacteria</taxon>
        <taxon>Pseudomonadati</taxon>
        <taxon>Pseudomonadota</taxon>
        <taxon>Alphaproteobacteria</taxon>
        <taxon>Acetobacterales</taxon>
        <taxon>Acetobacteraceae</taxon>
        <taxon>Endobacter</taxon>
    </lineage>
</organism>
<dbReference type="InterPro" id="IPR015797">
    <property type="entry name" value="NUDIX_hydrolase-like_dom_sf"/>
</dbReference>
<evidence type="ECO:0000313" key="2">
    <source>
        <dbReference type="EMBL" id="MBB3174501.1"/>
    </source>
</evidence>
<dbReference type="PANTHER" id="PTHR13622:SF8">
    <property type="entry name" value="THIAMIN PYROPHOSPHOKINASE 1"/>
    <property type="match status" value="1"/>
</dbReference>
<reference evidence="2 3" key="1">
    <citation type="submission" date="2020-08" db="EMBL/GenBank/DDBJ databases">
        <title>Genomic Encyclopedia of Type Strains, Phase III (KMG-III): the genomes of soil and plant-associated and newly described type strains.</title>
        <authorList>
            <person name="Whitman W."/>
        </authorList>
    </citation>
    <scope>NUCLEOTIDE SEQUENCE [LARGE SCALE GENOMIC DNA]</scope>
    <source>
        <strain evidence="2 3">CECT 8088</strain>
    </source>
</reference>
<dbReference type="Pfam" id="PF00293">
    <property type="entry name" value="NUDIX"/>
    <property type="match status" value="1"/>
</dbReference>
<accession>A0A839V4Y1</accession>